<evidence type="ECO:0000313" key="2">
    <source>
        <dbReference type="Proteomes" id="UP000228547"/>
    </source>
</evidence>
<accession>A0A2J0MGI8</accession>
<dbReference type="AlphaFoldDB" id="A0A2J0MGI8"/>
<comment type="caution">
    <text evidence="1">The sequence shown here is derived from an EMBL/GenBank/DDBJ whole genome shotgun (WGS) entry which is preliminary data.</text>
</comment>
<reference evidence="2" key="1">
    <citation type="submission" date="2017-09" db="EMBL/GenBank/DDBJ databases">
        <title>Depth-based differentiation of microbial function through sediment-hosted aquifers and enrichment of novel symbionts in the deep terrestrial subsurface.</title>
        <authorList>
            <person name="Probst A.J."/>
            <person name="Ladd B."/>
            <person name="Jarett J.K."/>
            <person name="Geller-Mcgrath D.E."/>
            <person name="Sieber C.M.K."/>
            <person name="Emerson J.B."/>
            <person name="Anantharaman K."/>
            <person name="Thomas B.C."/>
            <person name="Malmstrom R."/>
            <person name="Stieglmeier M."/>
            <person name="Klingl A."/>
            <person name="Woyke T."/>
            <person name="Ryan C.M."/>
            <person name="Banfield J.F."/>
        </authorList>
    </citation>
    <scope>NUCLEOTIDE SEQUENCE [LARGE SCALE GENOMIC DNA]</scope>
</reference>
<dbReference type="EMBL" id="PFOY01000009">
    <property type="protein sequence ID" value="PIZ87622.1"/>
    <property type="molecule type" value="Genomic_DNA"/>
</dbReference>
<protein>
    <recommendedName>
        <fullName evidence="3">RiboL-PSP-HEPN domain-containing protein</fullName>
    </recommendedName>
</protein>
<evidence type="ECO:0008006" key="3">
    <source>
        <dbReference type="Google" id="ProtNLM"/>
    </source>
</evidence>
<organism evidence="1 2">
    <name type="scientific">Candidatus Nomurabacteria bacterium CG_4_10_14_0_2_um_filter_30_12</name>
    <dbReference type="NCBI Taxonomy" id="1974727"/>
    <lineage>
        <taxon>Bacteria</taxon>
        <taxon>Candidatus Nomuraibacteriota</taxon>
    </lineage>
</organism>
<evidence type="ECO:0000313" key="1">
    <source>
        <dbReference type="EMBL" id="PIZ87622.1"/>
    </source>
</evidence>
<gene>
    <name evidence="1" type="ORF">COX93_00490</name>
</gene>
<dbReference type="Proteomes" id="UP000228547">
    <property type="component" value="Unassembled WGS sequence"/>
</dbReference>
<sequence>MAVKSDLACLKDIPNINILSKRFEFIEDLVLRENIAIVFQYLIFLINLERSHTLPGAINYLIYKDMIIHTASITEALLYYGLTKSLEKKKSTLEIFGVTKDKYKNFKQIYKTPTGEEIGAIIKIKEYITPDEMQFNDFIPAALHAGLVDGSLSKELAIIRKQRNRVHLSSFSRVDNGYTMAEVEQMFKTVNKLKAYIIEYLAP</sequence>
<proteinExistence type="predicted"/>
<name>A0A2J0MGI8_9BACT</name>